<dbReference type="Gene3D" id="3.40.630.30">
    <property type="match status" value="1"/>
</dbReference>
<evidence type="ECO:0000313" key="5">
    <source>
        <dbReference type="EMBL" id="CED71346.1"/>
    </source>
</evidence>
<comment type="similarity">
    <text evidence="3">Belongs to the acetyltransferase family. RimJ subfamily.</text>
</comment>
<dbReference type="Proteomes" id="UP000032427">
    <property type="component" value="Chromosome 1"/>
</dbReference>
<dbReference type="KEGG" id="awd:AWOD_I_1262"/>
<dbReference type="HOGENOM" id="CLU_013985_40_2_6"/>
<reference evidence="6" key="1">
    <citation type="submission" date="2014-09" db="EMBL/GenBank/DDBJ databases">
        <authorList>
            <person name="Hjerde E."/>
        </authorList>
    </citation>
    <scope>NUCLEOTIDE SEQUENCE [LARGE SCALE GENOMIC DNA]</scope>
    <source>
        <strain evidence="6">06/09/139</strain>
    </source>
</reference>
<name>A0A090IKV2_9GAMM</name>
<evidence type="ECO:0000256" key="3">
    <source>
        <dbReference type="ARBA" id="ARBA00038502"/>
    </source>
</evidence>
<protein>
    <submittedName>
        <fullName evidence="5">Putative acetyltransferase, GNAT family</fullName>
    </submittedName>
</protein>
<feature type="domain" description="N-acetyltransferase" evidence="4">
    <location>
        <begin position="2"/>
        <end position="170"/>
    </location>
</feature>
<accession>A0A090IKV2</accession>
<dbReference type="GO" id="GO:0008999">
    <property type="term" value="F:protein-N-terminal-alanine acetyltransferase activity"/>
    <property type="evidence" value="ECO:0007669"/>
    <property type="project" value="TreeGrafter"/>
</dbReference>
<organism evidence="5 6">
    <name type="scientific">Aliivibrio wodanis</name>
    <dbReference type="NCBI Taxonomy" id="80852"/>
    <lineage>
        <taxon>Bacteria</taxon>
        <taxon>Pseudomonadati</taxon>
        <taxon>Pseudomonadota</taxon>
        <taxon>Gammaproteobacteria</taxon>
        <taxon>Vibrionales</taxon>
        <taxon>Vibrionaceae</taxon>
        <taxon>Aliivibrio</taxon>
    </lineage>
</organism>
<dbReference type="EMBL" id="LN554846">
    <property type="protein sequence ID" value="CED71346.1"/>
    <property type="molecule type" value="Genomic_DNA"/>
</dbReference>
<dbReference type="AlphaFoldDB" id="A0A090IKV2"/>
<dbReference type="InterPro" id="IPR051531">
    <property type="entry name" value="N-acetyltransferase"/>
</dbReference>
<dbReference type="PANTHER" id="PTHR43792">
    <property type="entry name" value="GNAT FAMILY, PUTATIVE (AFU_ORTHOLOGUE AFUA_3G00765)-RELATED-RELATED"/>
    <property type="match status" value="1"/>
</dbReference>
<dbReference type="Pfam" id="PF13302">
    <property type="entry name" value="Acetyltransf_3"/>
    <property type="match status" value="1"/>
</dbReference>
<gene>
    <name evidence="5" type="ORF">AWOD_I_1262</name>
</gene>
<evidence type="ECO:0000313" key="6">
    <source>
        <dbReference type="Proteomes" id="UP000032427"/>
    </source>
</evidence>
<dbReference type="GO" id="GO:0005737">
    <property type="term" value="C:cytoplasm"/>
    <property type="evidence" value="ECO:0007669"/>
    <property type="project" value="TreeGrafter"/>
</dbReference>
<dbReference type="PANTHER" id="PTHR43792:SF8">
    <property type="entry name" value="[RIBOSOMAL PROTEIN US5]-ALANINE N-ACETYLTRANSFERASE"/>
    <property type="match status" value="1"/>
</dbReference>
<dbReference type="InterPro" id="IPR000182">
    <property type="entry name" value="GNAT_dom"/>
</dbReference>
<evidence type="ECO:0000259" key="4">
    <source>
        <dbReference type="PROSITE" id="PS51186"/>
    </source>
</evidence>
<dbReference type="GeneID" id="28540826"/>
<dbReference type="OrthoDB" id="9801656at2"/>
<dbReference type="PATRIC" id="fig|80852.17.peg.1297"/>
<dbReference type="InterPro" id="IPR016181">
    <property type="entry name" value="Acyl_CoA_acyltransferase"/>
</dbReference>
<dbReference type="SUPFAM" id="SSF55729">
    <property type="entry name" value="Acyl-CoA N-acyltransferases (Nat)"/>
    <property type="match status" value="1"/>
</dbReference>
<sequence length="170" mass="19239">MVTLELLTRQDGSDLLAFESENKEWFESFIEARDDDFFSQEGIDEHIVSCLSDHESGKTYPMLIKDEKGIICGRANLYNINSEDSSAYIGYRIGEAFISRGIATYATKALIEFAKVSLDLSTLIAMASTDNFASHQVLKKNNFKQTGFKPEFTIVEGEIIDCYEFRCLIQ</sequence>
<keyword evidence="2" id="KW-0012">Acyltransferase</keyword>
<proteinExistence type="inferred from homology"/>
<dbReference type="STRING" id="80852.AWOD_I_1262"/>
<evidence type="ECO:0000256" key="1">
    <source>
        <dbReference type="ARBA" id="ARBA00022679"/>
    </source>
</evidence>
<dbReference type="PROSITE" id="PS51186">
    <property type="entry name" value="GNAT"/>
    <property type="match status" value="1"/>
</dbReference>
<keyword evidence="6" id="KW-1185">Reference proteome</keyword>
<keyword evidence="1 5" id="KW-0808">Transferase</keyword>
<evidence type="ECO:0000256" key="2">
    <source>
        <dbReference type="ARBA" id="ARBA00023315"/>
    </source>
</evidence>